<evidence type="ECO:0000313" key="8">
    <source>
        <dbReference type="EMBL" id="PZO45841.1"/>
    </source>
</evidence>
<dbReference type="Gene3D" id="3.10.50.40">
    <property type="match status" value="1"/>
</dbReference>
<evidence type="ECO:0000256" key="6">
    <source>
        <dbReference type="PROSITE-ProRule" id="PRU00278"/>
    </source>
</evidence>
<dbReference type="InterPro" id="IPR000297">
    <property type="entry name" value="PPIase_PpiC"/>
</dbReference>
<dbReference type="AlphaFoldDB" id="A0A2W4YF08"/>
<dbReference type="InterPro" id="IPR050245">
    <property type="entry name" value="PrsA_foldase"/>
</dbReference>
<reference evidence="9" key="1">
    <citation type="submission" date="2018-04" db="EMBL/GenBank/DDBJ databases">
        <authorList>
            <person name="Cornet L."/>
        </authorList>
    </citation>
    <scope>NUCLEOTIDE SEQUENCE [LARGE SCALE GENOMIC DNA]</scope>
</reference>
<keyword evidence="4 6" id="KW-0697">Rotamase</keyword>
<dbReference type="InterPro" id="IPR027304">
    <property type="entry name" value="Trigger_fact/SurA_dom_sf"/>
</dbReference>
<dbReference type="SUPFAM" id="SSF109998">
    <property type="entry name" value="Triger factor/SurA peptide-binding domain-like"/>
    <property type="match status" value="1"/>
</dbReference>
<protein>
    <recommendedName>
        <fullName evidence="2">peptidylprolyl isomerase</fullName>
        <ecNumber evidence="2">5.2.1.8</ecNumber>
    </recommendedName>
</protein>
<dbReference type="GO" id="GO:0003755">
    <property type="term" value="F:peptidyl-prolyl cis-trans isomerase activity"/>
    <property type="evidence" value="ECO:0007669"/>
    <property type="project" value="UniProtKB-KW"/>
</dbReference>
<dbReference type="SUPFAM" id="SSF54534">
    <property type="entry name" value="FKBP-like"/>
    <property type="match status" value="1"/>
</dbReference>
<name>A0A2W4YF08_9CYAN</name>
<dbReference type="EC" id="5.2.1.8" evidence="2"/>
<dbReference type="InterPro" id="IPR046357">
    <property type="entry name" value="PPIase_dom_sf"/>
</dbReference>
<keyword evidence="5 6" id="KW-0413">Isomerase</keyword>
<evidence type="ECO:0000313" key="9">
    <source>
        <dbReference type="Proteomes" id="UP000249081"/>
    </source>
</evidence>
<evidence type="ECO:0000256" key="4">
    <source>
        <dbReference type="ARBA" id="ARBA00023110"/>
    </source>
</evidence>
<feature type="domain" description="PpiC" evidence="7">
    <location>
        <begin position="97"/>
        <end position="189"/>
    </location>
</feature>
<dbReference type="PANTHER" id="PTHR47245">
    <property type="entry name" value="PEPTIDYLPROLYL ISOMERASE"/>
    <property type="match status" value="1"/>
</dbReference>
<organism evidence="8 9">
    <name type="scientific">Shackletoniella antarctica</name>
    <dbReference type="NCBI Taxonomy" id="268115"/>
    <lineage>
        <taxon>Bacteria</taxon>
        <taxon>Bacillati</taxon>
        <taxon>Cyanobacteriota</taxon>
        <taxon>Cyanophyceae</taxon>
        <taxon>Oculatellales</taxon>
        <taxon>Oculatellaceae</taxon>
        <taxon>Shackletoniella</taxon>
    </lineage>
</organism>
<dbReference type="Pfam" id="PF00639">
    <property type="entry name" value="Rotamase"/>
    <property type="match status" value="1"/>
</dbReference>
<dbReference type="PANTHER" id="PTHR47245:SF1">
    <property type="entry name" value="FOLDASE PROTEIN PRSA"/>
    <property type="match status" value="1"/>
</dbReference>
<comment type="caution">
    <text evidence="8">The sequence shown here is derived from an EMBL/GenBank/DDBJ whole genome shotgun (WGS) entry which is preliminary data.</text>
</comment>
<proteinExistence type="predicted"/>
<evidence type="ECO:0000256" key="3">
    <source>
        <dbReference type="ARBA" id="ARBA00022729"/>
    </source>
</evidence>
<accession>A0A2W4YF08</accession>
<gene>
    <name evidence="8" type="ORF">DCF17_00015</name>
</gene>
<evidence type="ECO:0000256" key="2">
    <source>
        <dbReference type="ARBA" id="ARBA00013194"/>
    </source>
</evidence>
<dbReference type="PROSITE" id="PS50198">
    <property type="entry name" value="PPIC_PPIASE_2"/>
    <property type="match status" value="1"/>
</dbReference>
<sequence>MPLLQRYGMLPALVKEIVIDQAIAALAISPEQLTQALEQFLQANQVTTPEQRQAFLTQRCLTEADLAALAERAHKLQQYKAETWGPKVESHFLQRKASLDRVLYSLIRTRDGGLAQELYFRIQDDGQPFADLARQHSEGQEAQTGGLIGPVELSVPHPTLGRMLSISQPGQLWPPTRVGEWFVVVRLEKFLPARLDEPTRQRLLDELFNAWLTQQVQAALKENASPIAS</sequence>
<dbReference type="EMBL" id="QBMN01000001">
    <property type="protein sequence ID" value="PZO45841.1"/>
    <property type="molecule type" value="Genomic_DNA"/>
</dbReference>
<comment type="catalytic activity">
    <reaction evidence="1">
        <text>[protein]-peptidylproline (omega=180) = [protein]-peptidylproline (omega=0)</text>
        <dbReference type="Rhea" id="RHEA:16237"/>
        <dbReference type="Rhea" id="RHEA-COMP:10747"/>
        <dbReference type="Rhea" id="RHEA-COMP:10748"/>
        <dbReference type="ChEBI" id="CHEBI:83833"/>
        <dbReference type="ChEBI" id="CHEBI:83834"/>
        <dbReference type="EC" id="5.2.1.8"/>
    </reaction>
</comment>
<keyword evidence="3" id="KW-0732">Signal</keyword>
<dbReference type="Proteomes" id="UP000249081">
    <property type="component" value="Unassembled WGS sequence"/>
</dbReference>
<reference evidence="8 9" key="2">
    <citation type="submission" date="2018-06" db="EMBL/GenBank/DDBJ databases">
        <title>Metagenomic assembly of (sub)arctic Cyanobacteria and their associated microbiome from non-axenic cultures.</title>
        <authorList>
            <person name="Baurain D."/>
        </authorList>
    </citation>
    <scope>NUCLEOTIDE SEQUENCE [LARGE SCALE GENOMIC DNA]</scope>
    <source>
        <strain evidence="8">ULC041bin1</strain>
    </source>
</reference>
<evidence type="ECO:0000259" key="7">
    <source>
        <dbReference type="PROSITE" id="PS50198"/>
    </source>
</evidence>
<evidence type="ECO:0000256" key="5">
    <source>
        <dbReference type="ARBA" id="ARBA00023235"/>
    </source>
</evidence>
<evidence type="ECO:0000256" key="1">
    <source>
        <dbReference type="ARBA" id="ARBA00000971"/>
    </source>
</evidence>